<accession>A0A448ZNX4</accession>
<dbReference type="InterPro" id="IPR001736">
    <property type="entry name" value="PLipase_D/transphosphatidylase"/>
</dbReference>
<evidence type="ECO:0000259" key="1">
    <source>
        <dbReference type="PROSITE" id="PS50035"/>
    </source>
</evidence>
<name>A0A448ZNX4_9STRA</name>
<dbReference type="PANTHER" id="PTHR21248">
    <property type="entry name" value="CARDIOLIPIN SYNTHASE"/>
    <property type="match status" value="1"/>
</dbReference>
<protein>
    <recommendedName>
        <fullName evidence="1">PLD phosphodiesterase domain-containing protein</fullName>
    </recommendedName>
</protein>
<feature type="domain" description="PLD phosphodiesterase" evidence="1">
    <location>
        <begin position="179"/>
        <end position="206"/>
    </location>
</feature>
<dbReference type="SUPFAM" id="SSF56024">
    <property type="entry name" value="Phospholipase D/nuclease"/>
    <property type="match status" value="2"/>
</dbReference>
<sequence>MPLFRRFRKKMGLDESSGEECEDASAGDLSYVGTAAYNVLRRKHNHRHHELWNVTKGKVIRLDNTPRDAFSRDDRVDPVEGHDDWLPKRLEELISKTEEWCDILTLGPPDGMFLDAFKNGIKALCEKEFILNRIVVRIMFGNIVGQPVNCTKIIADLVKDLPPNAGDKIKLWVGSWRKGVTWNHSKIIAVDGKYLWTGGHNFWDRHYLRKNPVNDISVEMKGNVARDGHRYANAQWAYIVKKQSTAWGRFVDRHVADCVDVPRTARVTVSEFPEGSAAEFPPLYNPKNSLLQETRLFRGPSSKSNISDPGAPVITMGRYGTILKNARPSDDAFIAMFKSAKTTIRCALQDIGPICVPKTKMTVPGMVWPKAYMNAMAEALWTKDVDVEIVLSNPGSIPDNLSLTEAQYGNGWSCVDVAAEIIKCIVEQFPDANDNHTKLRRTVKENLRVCFLKCRRGGSRYSDGSSLGLHSKHFIIDDICCYIGSQNLYICDLAEWGVLIDSPDAVADIKQQYWDQMWEVSYTRDDCNVNEVMDGLGINRNAVSRMSLTAYELQQTKAVMKANFKDYLDGSESDQSDAEDEKEDE</sequence>
<dbReference type="GO" id="GO:0003824">
    <property type="term" value="F:catalytic activity"/>
    <property type="evidence" value="ECO:0007669"/>
    <property type="project" value="InterPro"/>
</dbReference>
<dbReference type="EMBL" id="CAACVS010000575">
    <property type="protein sequence ID" value="VEU43704.1"/>
    <property type="molecule type" value="Genomic_DNA"/>
</dbReference>
<evidence type="ECO:0000313" key="3">
    <source>
        <dbReference type="Proteomes" id="UP000291116"/>
    </source>
</evidence>
<keyword evidence="3" id="KW-1185">Reference proteome</keyword>
<organism evidence="2 3">
    <name type="scientific">Pseudo-nitzschia multistriata</name>
    <dbReference type="NCBI Taxonomy" id="183589"/>
    <lineage>
        <taxon>Eukaryota</taxon>
        <taxon>Sar</taxon>
        <taxon>Stramenopiles</taxon>
        <taxon>Ochrophyta</taxon>
        <taxon>Bacillariophyta</taxon>
        <taxon>Bacillariophyceae</taxon>
        <taxon>Bacillariophycidae</taxon>
        <taxon>Bacillariales</taxon>
        <taxon>Bacillariaceae</taxon>
        <taxon>Pseudo-nitzschia</taxon>
    </lineage>
</organism>
<dbReference type="Gene3D" id="3.30.870.10">
    <property type="entry name" value="Endonuclease Chain A"/>
    <property type="match status" value="2"/>
</dbReference>
<evidence type="ECO:0000313" key="2">
    <source>
        <dbReference type="EMBL" id="VEU43704.1"/>
    </source>
</evidence>
<dbReference type="AlphaFoldDB" id="A0A448ZNX4"/>
<gene>
    <name evidence="2" type="ORF">PSNMU_V1.4_AUG-EV-PASAV3_0107560</name>
</gene>
<dbReference type="PROSITE" id="PS50035">
    <property type="entry name" value="PLD"/>
    <property type="match status" value="2"/>
</dbReference>
<dbReference type="OrthoDB" id="36970at2759"/>
<dbReference type="SMART" id="SM00155">
    <property type="entry name" value="PLDc"/>
    <property type="match status" value="2"/>
</dbReference>
<reference evidence="2 3" key="1">
    <citation type="submission" date="2019-01" db="EMBL/GenBank/DDBJ databases">
        <authorList>
            <person name="Ferrante I. M."/>
        </authorList>
    </citation>
    <scope>NUCLEOTIDE SEQUENCE [LARGE SCALE GENOMIC DNA]</scope>
    <source>
        <strain evidence="2 3">B856</strain>
    </source>
</reference>
<feature type="domain" description="PLD phosphodiesterase" evidence="1">
    <location>
        <begin position="465"/>
        <end position="488"/>
    </location>
</feature>
<dbReference type="Proteomes" id="UP000291116">
    <property type="component" value="Unassembled WGS sequence"/>
</dbReference>
<proteinExistence type="predicted"/>
<dbReference type="PANTHER" id="PTHR21248:SF22">
    <property type="entry name" value="PHOSPHOLIPASE D"/>
    <property type="match status" value="1"/>
</dbReference>